<organism evidence="1 2">
    <name type="scientific">Streptoalloteichus hindustanus</name>
    <dbReference type="NCBI Taxonomy" id="2017"/>
    <lineage>
        <taxon>Bacteria</taxon>
        <taxon>Bacillati</taxon>
        <taxon>Actinomycetota</taxon>
        <taxon>Actinomycetes</taxon>
        <taxon>Pseudonocardiales</taxon>
        <taxon>Pseudonocardiaceae</taxon>
        <taxon>Streptoalloteichus</taxon>
    </lineage>
</organism>
<reference evidence="1 2" key="1">
    <citation type="submission" date="2016-11" db="EMBL/GenBank/DDBJ databases">
        <authorList>
            <person name="Jaros S."/>
            <person name="Januszkiewicz K."/>
            <person name="Wedrychowicz H."/>
        </authorList>
    </citation>
    <scope>NUCLEOTIDE SEQUENCE [LARGE SCALE GENOMIC DNA]</scope>
    <source>
        <strain evidence="1 2">DSM 44523</strain>
    </source>
</reference>
<keyword evidence="2" id="KW-1185">Reference proteome</keyword>
<dbReference type="Proteomes" id="UP000184501">
    <property type="component" value="Unassembled WGS sequence"/>
</dbReference>
<dbReference type="Gene3D" id="3.30.420.60">
    <property type="entry name" value="eRF1 domain 2"/>
    <property type="match status" value="1"/>
</dbReference>
<dbReference type="OrthoDB" id="5179393at2"/>
<gene>
    <name evidence="1" type="ORF">SAMN05444320_103104</name>
</gene>
<dbReference type="STRING" id="2017.SAMN05444320_103104"/>
<dbReference type="InterPro" id="IPR040701">
    <property type="entry name" value="Bact_RF_family2"/>
</dbReference>
<evidence type="ECO:0008006" key="3">
    <source>
        <dbReference type="Google" id="ProtNLM"/>
    </source>
</evidence>
<dbReference type="InterPro" id="IPR042226">
    <property type="entry name" value="eFR1_2_sf"/>
</dbReference>
<sequence>MDIAALTEIVRRPGPFASVYYDASHDTEDAEHAIELRWRDLRGQLAEQGADDDMLRALDLAADTGIPAVGRAGRALVATGGEVVLDAELPDPPPRQEARFGPLPHLMPLLAQMPPAVPHVVAVVDRVGAEIRGYRVVGEPVMTREVRGEEHPAHKGGDGGWSHRKMQQRVENLAEHNAARIAGDIDRMVHDMSARLLVVAGEVQARKAVTARLSPACRSIAVEAEAGGLAEGMDPEALATEVRRLVGDRVDAERAESMDRFVAESGRARSGESGRAVATVRDVVAALRDGQVDTLLLLGDATEDRELWVGAEPTQVAVDEDELRARGASRPVRDRADAALLRAALDTGATVRVVTEDRAEDLPEGVGALLRYAPTPAGAGTGGGRRAPRQ</sequence>
<proteinExistence type="predicted"/>
<evidence type="ECO:0000313" key="1">
    <source>
        <dbReference type="EMBL" id="SHF29270.1"/>
    </source>
</evidence>
<name>A0A1M5AG54_STRHI</name>
<dbReference type="Gene3D" id="3.30.1330.30">
    <property type="match status" value="1"/>
</dbReference>
<dbReference type="InterPro" id="IPR029064">
    <property type="entry name" value="Ribosomal_eL30-like_sf"/>
</dbReference>
<dbReference type="EMBL" id="FQVN01000003">
    <property type="protein sequence ID" value="SHF29270.1"/>
    <property type="molecule type" value="Genomic_DNA"/>
</dbReference>
<dbReference type="Pfam" id="PF18844">
    <property type="entry name" value="baeRF_family2"/>
    <property type="match status" value="1"/>
</dbReference>
<protein>
    <recommendedName>
        <fullName evidence="3">Peptide chain release factor 1 (ERF1)</fullName>
    </recommendedName>
</protein>
<dbReference type="AlphaFoldDB" id="A0A1M5AG54"/>
<dbReference type="RefSeq" id="WP_073481255.1">
    <property type="nucleotide sequence ID" value="NZ_FQVN01000003.1"/>
</dbReference>
<accession>A0A1M5AG54</accession>
<evidence type="ECO:0000313" key="2">
    <source>
        <dbReference type="Proteomes" id="UP000184501"/>
    </source>
</evidence>